<dbReference type="EMBL" id="BPWL01000011">
    <property type="protein sequence ID" value="GJJ15767.1"/>
    <property type="molecule type" value="Genomic_DNA"/>
</dbReference>
<reference evidence="4" key="1">
    <citation type="submission" date="2021-10" db="EMBL/GenBank/DDBJ databases">
        <title>De novo Genome Assembly of Clathrus columnatus (Basidiomycota, Fungi) Using Illumina and Nanopore Sequence Data.</title>
        <authorList>
            <person name="Ogiso-Tanaka E."/>
            <person name="Itagaki H."/>
            <person name="Hosoya T."/>
            <person name="Hosaka K."/>
        </authorList>
    </citation>
    <scope>NUCLEOTIDE SEQUENCE</scope>
    <source>
        <strain evidence="4">MO-923</strain>
    </source>
</reference>
<feature type="repeat" description="WD" evidence="3">
    <location>
        <begin position="272"/>
        <end position="303"/>
    </location>
</feature>
<keyword evidence="1 3" id="KW-0853">WD repeat</keyword>
<evidence type="ECO:0000313" key="5">
    <source>
        <dbReference type="Proteomes" id="UP001050691"/>
    </source>
</evidence>
<dbReference type="AlphaFoldDB" id="A0AAV5AM61"/>
<dbReference type="Gene3D" id="2.130.10.10">
    <property type="entry name" value="YVTN repeat-like/Quinoprotein amine dehydrogenase"/>
    <property type="match status" value="1"/>
</dbReference>
<evidence type="ECO:0000256" key="2">
    <source>
        <dbReference type="ARBA" id="ARBA00022737"/>
    </source>
</evidence>
<dbReference type="Proteomes" id="UP001050691">
    <property type="component" value="Unassembled WGS sequence"/>
</dbReference>
<comment type="caution">
    <text evidence="4">The sequence shown here is derived from an EMBL/GenBank/DDBJ whole genome shotgun (WGS) entry which is preliminary data.</text>
</comment>
<dbReference type="InterPro" id="IPR015943">
    <property type="entry name" value="WD40/YVTN_repeat-like_dom_sf"/>
</dbReference>
<name>A0AAV5AM61_9AGAM</name>
<dbReference type="PROSITE" id="PS50082">
    <property type="entry name" value="WD_REPEATS_2"/>
    <property type="match status" value="1"/>
</dbReference>
<gene>
    <name evidence="4" type="ORF">Clacol_010045</name>
</gene>
<keyword evidence="5" id="KW-1185">Reference proteome</keyword>
<dbReference type="InterPro" id="IPR052254">
    <property type="entry name" value="CUL4-DDB1_E3_ligase_receptor"/>
</dbReference>
<protein>
    <submittedName>
        <fullName evidence="4">Uncharacterized protein</fullName>
    </submittedName>
</protein>
<dbReference type="SUPFAM" id="SSF50978">
    <property type="entry name" value="WD40 repeat-like"/>
    <property type="match status" value="1"/>
</dbReference>
<dbReference type="InterPro" id="IPR036322">
    <property type="entry name" value="WD40_repeat_dom_sf"/>
</dbReference>
<dbReference type="InterPro" id="IPR001680">
    <property type="entry name" value="WD40_rpt"/>
</dbReference>
<organism evidence="4 5">
    <name type="scientific">Clathrus columnatus</name>
    <dbReference type="NCBI Taxonomy" id="1419009"/>
    <lineage>
        <taxon>Eukaryota</taxon>
        <taxon>Fungi</taxon>
        <taxon>Dikarya</taxon>
        <taxon>Basidiomycota</taxon>
        <taxon>Agaricomycotina</taxon>
        <taxon>Agaricomycetes</taxon>
        <taxon>Phallomycetidae</taxon>
        <taxon>Phallales</taxon>
        <taxon>Clathraceae</taxon>
        <taxon>Clathrus</taxon>
    </lineage>
</organism>
<keyword evidence="2" id="KW-0677">Repeat</keyword>
<dbReference type="PANTHER" id="PTHR44472">
    <property type="entry name" value="DDB1- AND CUL4-ASSOCIATED FACTOR 4-RELATED"/>
    <property type="match status" value="1"/>
</dbReference>
<dbReference type="PANTHER" id="PTHR44472:SF1">
    <property type="entry name" value="DDB1 AND CUL4 ASSOCIATED FACTOR 4"/>
    <property type="match status" value="1"/>
</dbReference>
<proteinExistence type="predicted"/>
<evidence type="ECO:0000256" key="3">
    <source>
        <dbReference type="PROSITE-ProRule" id="PRU00221"/>
    </source>
</evidence>
<evidence type="ECO:0000256" key="1">
    <source>
        <dbReference type="ARBA" id="ARBA00022574"/>
    </source>
</evidence>
<evidence type="ECO:0000313" key="4">
    <source>
        <dbReference type="EMBL" id="GJJ15767.1"/>
    </source>
</evidence>
<accession>A0AAV5AM61</accession>
<sequence length="351" mass="40428">MRELPGFYFDENKKRYFPLPSGQKSQVALSNRVNPQDTLQPEVTQPRKITQPAKFTFYDCLLNQQRSFNRISRSTVSYHIICEQLNHTSRNEVKLNNPCSNVPFTSFCAYETAEKEWTFALGDQQVEQLQDVRTSRLTGKSLVIGMRKQALYFPDINFPEITKPLHVGSDVFALCQEDFTIWAGARNGTVRVFDTRISQGMEILHNRFSVDGHRTSITHLRRIHEFELMISTLDGRIELHDTRFIRQTRNPDPSMILEGHIDRNQVTHNLGLAIDPSQEYLFSAGQDCRVRAWSLRTGKQIKTSSSSHASQNALLNREFSAPVLGMQTTTHRNQNMLWLISGTTFEQYEIP</sequence>